<reference evidence="1 2" key="1">
    <citation type="submission" date="2019-02" db="EMBL/GenBank/DDBJ databases">
        <title>Genomic Encyclopedia of Type Strains, Phase IV (KMG-IV): sequencing the most valuable type-strain genomes for metagenomic binning, comparative biology and taxonomic classification.</title>
        <authorList>
            <person name="Goeker M."/>
        </authorList>
    </citation>
    <scope>NUCLEOTIDE SEQUENCE [LARGE SCALE GENOMIC DNA]</scope>
    <source>
        <strain evidence="1 2">K24</strain>
    </source>
</reference>
<protein>
    <submittedName>
        <fullName evidence="1">Uncharacterized protein</fullName>
    </submittedName>
</protein>
<name>A0A4Q7NF10_9BURK</name>
<evidence type="ECO:0000313" key="1">
    <source>
        <dbReference type="EMBL" id="RZS81599.1"/>
    </source>
</evidence>
<dbReference type="Proteomes" id="UP000292445">
    <property type="component" value="Unassembled WGS sequence"/>
</dbReference>
<dbReference type="OrthoDB" id="8657777at2"/>
<proteinExistence type="predicted"/>
<dbReference type="EMBL" id="SGXC01000002">
    <property type="protein sequence ID" value="RZS81599.1"/>
    <property type="molecule type" value="Genomic_DNA"/>
</dbReference>
<organism evidence="1 2">
    <name type="scientific">Pigmentiphaga kullae</name>
    <dbReference type="NCBI Taxonomy" id="151784"/>
    <lineage>
        <taxon>Bacteria</taxon>
        <taxon>Pseudomonadati</taxon>
        <taxon>Pseudomonadota</taxon>
        <taxon>Betaproteobacteria</taxon>
        <taxon>Burkholderiales</taxon>
        <taxon>Alcaligenaceae</taxon>
        <taxon>Pigmentiphaga</taxon>
    </lineage>
</organism>
<dbReference type="RefSeq" id="WP_124688895.1">
    <property type="nucleotide sequence ID" value="NZ_SGXC01000002.1"/>
</dbReference>
<dbReference type="AlphaFoldDB" id="A0A4Q7NF10"/>
<keyword evidence="2" id="KW-1185">Reference proteome</keyword>
<sequence length="66" mass="7447">MKDTPHSLKPGYYWYFIDTDPPSVIHIHDTGAASLMGTDYEVPPEDVAEMISRGETFVWIDPPLVP</sequence>
<gene>
    <name evidence="1" type="ORF">EV675_4225</name>
</gene>
<comment type="caution">
    <text evidence="1">The sequence shown here is derived from an EMBL/GenBank/DDBJ whole genome shotgun (WGS) entry which is preliminary data.</text>
</comment>
<accession>A0A4Q7NF10</accession>
<evidence type="ECO:0000313" key="2">
    <source>
        <dbReference type="Proteomes" id="UP000292445"/>
    </source>
</evidence>